<comment type="similarity">
    <text evidence="1">Belongs to the carbohydrate kinase PfkB family.</text>
</comment>
<evidence type="ECO:0000256" key="3">
    <source>
        <dbReference type="ARBA" id="ARBA00022741"/>
    </source>
</evidence>
<reference evidence="8" key="1">
    <citation type="submission" date="2018-08" db="EMBL/GenBank/DDBJ databases">
        <authorList>
            <person name="Rodrigo-Torres L."/>
            <person name="Arahal R. D."/>
            <person name="Lucena T."/>
        </authorList>
    </citation>
    <scope>NUCLEOTIDE SEQUENCE [LARGE SCALE GENOMIC DNA]</scope>
    <source>
        <strain evidence="8">CECT 7235</strain>
    </source>
</reference>
<gene>
    <name evidence="7" type="primary">kdgK_1</name>
    <name evidence="7" type="ORF">ROE7235_01760</name>
</gene>
<dbReference type="RefSeq" id="WP_183073429.1">
    <property type="nucleotide sequence ID" value="NZ_UIHC01000014.1"/>
</dbReference>
<keyword evidence="4 7" id="KW-0418">Kinase</keyword>
<dbReference type="PROSITE" id="PS00583">
    <property type="entry name" value="PFKB_KINASES_1"/>
    <property type="match status" value="1"/>
</dbReference>
<keyword evidence="3" id="KW-0547">Nucleotide-binding</keyword>
<dbReference type="AlphaFoldDB" id="A0A3B0MQW4"/>
<name>A0A3B0MQW4_9RHOB</name>
<dbReference type="SUPFAM" id="SSF53613">
    <property type="entry name" value="Ribokinase-like"/>
    <property type="match status" value="1"/>
</dbReference>
<dbReference type="InterPro" id="IPR029056">
    <property type="entry name" value="Ribokinase-like"/>
</dbReference>
<dbReference type="InterPro" id="IPR050306">
    <property type="entry name" value="PfkB_Carbo_kinase"/>
</dbReference>
<dbReference type="PANTHER" id="PTHR43085:SF1">
    <property type="entry name" value="PSEUDOURIDINE KINASE-RELATED"/>
    <property type="match status" value="1"/>
</dbReference>
<dbReference type="InterPro" id="IPR002173">
    <property type="entry name" value="Carboh/pur_kinase_PfkB_CS"/>
</dbReference>
<keyword evidence="2 7" id="KW-0808">Transferase</keyword>
<evidence type="ECO:0000259" key="6">
    <source>
        <dbReference type="Pfam" id="PF00294"/>
    </source>
</evidence>
<evidence type="ECO:0000256" key="2">
    <source>
        <dbReference type="ARBA" id="ARBA00022679"/>
    </source>
</evidence>
<protein>
    <submittedName>
        <fullName evidence="7">2-dehydro-3-deoxygluconokinase</fullName>
        <ecNumber evidence="7">2.7.1.45</ecNumber>
    </submittedName>
</protein>
<keyword evidence="5" id="KW-0067">ATP-binding</keyword>
<dbReference type="EC" id="2.7.1.45" evidence="7"/>
<dbReference type="InterPro" id="IPR011611">
    <property type="entry name" value="PfkB_dom"/>
</dbReference>
<evidence type="ECO:0000256" key="5">
    <source>
        <dbReference type="ARBA" id="ARBA00022840"/>
    </source>
</evidence>
<sequence length="315" mass="32273">MTTTRPIAVIGNANLDLIGGVLSDWPDRGTEVFLDHADSRVGGSAANTALVLQRLGARSGLIASAGTDTVGQMIADAFTGPLDRIARIAGPTSVSFGVLHPGSERSFFSTPGHLDSFDVGQVRSGLKDWPLNGAYALVSGAFAMPGLTEDCLSLMADLKAQGARVAIDPGWPGDGWTVAMRGLMQDWIAQSALVLINDKELLGMTGADTLKAAISEIAPTLAKETVLVVKCGPNGAIALANDQSFAASSPKAEIFDTIGAGDAFNAGYLAAAQAGHDVASCLSAGCAVASAVIRAFPRAKTALHLPELLSQGTSE</sequence>
<keyword evidence="8" id="KW-1185">Reference proteome</keyword>
<evidence type="ECO:0000256" key="1">
    <source>
        <dbReference type="ARBA" id="ARBA00010688"/>
    </source>
</evidence>
<dbReference type="EMBL" id="UIHC01000014">
    <property type="protein sequence ID" value="SUZ32009.1"/>
    <property type="molecule type" value="Genomic_DNA"/>
</dbReference>
<dbReference type="GO" id="GO:0008673">
    <property type="term" value="F:2-dehydro-3-deoxygluconokinase activity"/>
    <property type="evidence" value="ECO:0007669"/>
    <property type="project" value="UniProtKB-EC"/>
</dbReference>
<proteinExistence type="inferred from homology"/>
<evidence type="ECO:0000313" key="7">
    <source>
        <dbReference type="EMBL" id="SUZ32009.1"/>
    </source>
</evidence>
<accession>A0A3B0MQW4</accession>
<dbReference type="GO" id="GO:0005524">
    <property type="term" value="F:ATP binding"/>
    <property type="evidence" value="ECO:0007669"/>
    <property type="project" value="UniProtKB-KW"/>
</dbReference>
<evidence type="ECO:0000313" key="8">
    <source>
        <dbReference type="Proteomes" id="UP000272908"/>
    </source>
</evidence>
<dbReference type="Pfam" id="PF00294">
    <property type="entry name" value="PfkB"/>
    <property type="match status" value="1"/>
</dbReference>
<dbReference type="PROSITE" id="PS00584">
    <property type="entry name" value="PFKB_KINASES_2"/>
    <property type="match status" value="1"/>
</dbReference>
<feature type="domain" description="Carbohydrate kinase PfkB" evidence="6">
    <location>
        <begin position="7"/>
        <end position="294"/>
    </location>
</feature>
<dbReference type="Gene3D" id="3.40.1190.20">
    <property type="match status" value="1"/>
</dbReference>
<organism evidence="7 8">
    <name type="scientific">Roseinatronobacter ekhonensis</name>
    <dbReference type="NCBI Taxonomy" id="254356"/>
    <lineage>
        <taxon>Bacteria</taxon>
        <taxon>Pseudomonadati</taxon>
        <taxon>Pseudomonadota</taxon>
        <taxon>Alphaproteobacteria</taxon>
        <taxon>Rhodobacterales</taxon>
        <taxon>Paracoccaceae</taxon>
        <taxon>Roseinatronobacter</taxon>
    </lineage>
</organism>
<dbReference type="PANTHER" id="PTHR43085">
    <property type="entry name" value="HEXOKINASE FAMILY MEMBER"/>
    <property type="match status" value="1"/>
</dbReference>
<dbReference type="Proteomes" id="UP000272908">
    <property type="component" value="Unassembled WGS sequence"/>
</dbReference>
<evidence type="ECO:0000256" key="4">
    <source>
        <dbReference type="ARBA" id="ARBA00022777"/>
    </source>
</evidence>